<proteinExistence type="predicted"/>
<dbReference type="EMBL" id="CP060394">
    <property type="protein sequence ID" value="QNI31241.1"/>
    <property type="molecule type" value="Genomic_DNA"/>
</dbReference>
<dbReference type="Proteomes" id="UP000515312">
    <property type="component" value="Chromosome"/>
</dbReference>
<dbReference type="KEGG" id="adin:H7849_19425"/>
<organism evidence="1 2">
    <name type="scientific">Alloacidobacterium dinghuense</name>
    <dbReference type="NCBI Taxonomy" id="2763107"/>
    <lineage>
        <taxon>Bacteria</taxon>
        <taxon>Pseudomonadati</taxon>
        <taxon>Acidobacteriota</taxon>
        <taxon>Terriglobia</taxon>
        <taxon>Terriglobales</taxon>
        <taxon>Acidobacteriaceae</taxon>
        <taxon>Alloacidobacterium</taxon>
    </lineage>
</organism>
<dbReference type="RefSeq" id="WP_186741716.1">
    <property type="nucleotide sequence ID" value="NZ_CP060394.1"/>
</dbReference>
<reference evidence="1 2" key="1">
    <citation type="submission" date="2020-08" db="EMBL/GenBank/DDBJ databases">
        <title>Edaphobacter telluris sp. nov. and Acidobacterium dinghuensis sp. nov., two acidobacteria isolated from forest soil.</title>
        <authorList>
            <person name="Fu J."/>
            <person name="Qiu L."/>
        </authorList>
    </citation>
    <scope>NUCLEOTIDE SEQUENCE [LARGE SCALE GENOMIC DNA]</scope>
    <source>
        <strain evidence="1">4Y35</strain>
    </source>
</reference>
<name>A0A7G8BFC1_9BACT</name>
<gene>
    <name evidence="1" type="ORF">H7849_19425</name>
</gene>
<dbReference type="AlphaFoldDB" id="A0A7G8BFC1"/>
<evidence type="ECO:0000313" key="1">
    <source>
        <dbReference type="EMBL" id="QNI31241.1"/>
    </source>
</evidence>
<evidence type="ECO:0000313" key="2">
    <source>
        <dbReference type="Proteomes" id="UP000515312"/>
    </source>
</evidence>
<protein>
    <submittedName>
        <fullName evidence="1">Uncharacterized protein</fullName>
    </submittedName>
</protein>
<keyword evidence="2" id="KW-1185">Reference proteome</keyword>
<accession>A0A7G8BFC1</accession>
<sequence length="48" mass="5092">MLKLIEFGLLAVSLLIIFGLVASTPRGTDAAAPEMVEADPEIAPLRKL</sequence>